<sequence length="60" mass="6755" precursor="true">MEINRGAVERGASSIARFSINAQTKKIAKDPFQPTIPTNSFNNHQSSITNFPLFFYCMIC</sequence>
<dbReference type="EMBL" id="CM001402">
    <property type="protein sequence ID" value="EHO42522.1"/>
    <property type="molecule type" value="Genomic_DNA"/>
</dbReference>
<accession>H1XS29</accession>
<evidence type="ECO:0000313" key="1">
    <source>
        <dbReference type="EMBL" id="EHO42522.1"/>
    </source>
</evidence>
<evidence type="ECO:0000313" key="2">
    <source>
        <dbReference type="Proteomes" id="UP000004671"/>
    </source>
</evidence>
<name>H1XS29_CALAY</name>
<organism evidence="1 2">
    <name type="scientific">Caldithrix abyssi DSM 13497</name>
    <dbReference type="NCBI Taxonomy" id="880073"/>
    <lineage>
        <taxon>Bacteria</taxon>
        <taxon>Pseudomonadati</taxon>
        <taxon>Calditrichota</taxon>
        <taxon>Calditrichia</taxon>
        <taxon>Calditrichales</taxon>
        <taxon>Calditrichaceae</taxon>
        <taxon>Caldithrix</taxon>
    </lineage>
</organism>
<dbReference type="AlphaFoldDB" id="H1XS29"/>
<dbReference type="PaxDb" id="880073-Calab_2915"/>
<dbReference type="Proteomes" id="UP000004671">
    <property type="component" value="Chromosome"/>
</dbReference>
<dbReference type="InParanoid" id="H1XS29"/>
<keyword evidence="2" id="KW-1185">Reference proteome</keyword>
<proteinExistence type="predicted"/>
<protein>
    <submittedName>
        <fullName evidence="1">Uncharacterized protein</fullName>
    </submittedName>
</protein>
<reference evidence="1 2" key="1">
    <citation type="submission" date="2011-09" db="EMBL/GenBank/DDBJ databases">
        <title>The permanent draft genome of Caldithrix abyssi DSM 13497.</title>
        <authorList>
            <consortium name="US DOE Joint Genome Institute (JGI-PGF)"/>
            <person name="Lucas S."/>
            <person name="Han J."/>
            <person name="Lapidus A."/>
            <person name="Bruce D."/>
            <person name="Goodwin L."/>
            <person name="Pitluck S."/>
            <person name="Peters L."/>
            <person name="Kyrpides N."/>
            <person name="Mavromatis K."/>
            <person name="Ivanova N."/>
            <person name="Mikhailova N."/>
            <person name="Chertkov O."/>
            <person name="Detter J.C."/>
            <person name="Tapia R."/>
            <person name="Han C."/>
            <person name="Land M."/>
            <person name="Hauser L."/>
            <person name="Markowitz V."/>
            <person name="Cheng J.-F."/>
            <person name="Hugenholtz P."/>
            <person name="Woyke T."/>
            <person name="Wu D."/>
            <person name="Spring S."/>
            <person name="Brambilla E."/>
            <person name="Klenk H.-P."/>
            <person name="Eisen J.A."/>
        </authorList>
    </citation>
    <scope>NUCLEOTIDE SEQUENCE [LARGE SCALE GENOMIC DNA]</scope>
    <source>
        <strain evidence="1 2">DSM 13497</strain>
    </source>
</reference>
<gene>
    <name evidence="1" type="ORF">Calab_2915</name>
</gene>
<dbReference type="HOGENOM" id="CLU_2932528_0_0_0"/>